<feature type="compositionally biased region" description="Polar residues" evidence="1">
    <location>
        <begin position="328"/>
        <end position="339"/>
    </location>
</feature>
<reference evidence="2 3" key="1">
    <citation type="submission" date="2022-12" db="EMBL/GenBank/DDBJ databases">
        <title>Chromosome-level genome of Tegillarca granosa.</title>
        <authorList>
            <person name="Kim J."/>
        </authorList>
    </citation>
    <scope>NUCLEOTIDE SEQUENCE [LARGE SCALE GENOMIC DNA]</scope>
    <source>
        <strain evidence="2">Teg-2019</strain>
        <tissue evidence="2">Adductor muscle</tissue>
    </source>
</reference>
<feature type="region of interest" description="Disordered" evidence="1">
    <location>
        <begin position="197"/>
        <end position="223"/>
    </location>
</feature>
<feature type="compositionally biased region" description="Polar residues" evidence="1">
    <location>
        <begin position="372"/>
        <end position="388"/>
    </location>
</feature>
<evidence type="ECO:0000313" key="2">
    <source>
        <dbReference type="EMBL" id="KAJ8317629.1"/>
    </source>
</evidence>
<gene>
    <name evidence="2" type="ORF">KUTeg_005533</name>
</gene>
<comment type="caution">
    <text evidence="2">The sequence shown here is derived from an EMBL/GenBank/DDBJ whole genome shotgun (WGS) entry which is preliminary data.</text>
</comment>
<evidence type="ECO:0000256" key="1">
    <source>
        <dbReference type="SAM" id="MobiDB-lite"/>
    </source>
</evidence>
<feature type="compositionally biased region" description="Basic and acidic residues" evidence="1">
    <location>
        <begin position="360"/>
        <end position="371"/>
    </location>
</feature>
<name>A0ABQ9FK38_TEGGR</name>
<keyword evidence="3" id="KW-1185">Reference proteome</keyword>
<dbReference type="Proteomes" id="UP001217089">
    <property type="component" value="Unassembled WGS sequence"/>
</dbReference>
<sequence length="388" mass="43892">MLFCSFIVVSDIYSCRDCTGPNSFHDKRCHIKESYMEELKANNNCTVSPSGNMATHNFDYNLYKWSEMNNKFFNVPVNVVNLGDTTHTLYRVERSCTVSPECGAFRTVIAKYQNEMLDESGRGREIRNVTSLTHSLHSRLQQRAEQVLHTAQTDVDKQRSILQTKLEEKRHNQPLPCLPTQPTASHTEVSQVDMLNPKSKVPNEDAISIAKSKREQRRREGSKLATCLLTGRSAYGKSRSDLTAHHSRKLSGDTEYMDNVDVSQLDTLPEAASDKPTVVKDNDTNHASGRNDLLDLTEDSTDQVFPQMEPQELDSNTRDKNEKRNRANDTSSYKSNENEINLKANIDPFSFVRDILKDANSKNQKHGKEDTMSVTTGGCIQNSQHGRN</sequence>
<dbReference type="EMBL" id="JARBDR010000246">
    <property type="protein sequence ID" value="KAJ8317629.1"/>
    <property type="molecule type" value="Genomic_DNA"/>
</dbReference>
<feature type="compositionally biased region" description="Basic and acidic residues" evidence="1">
    <location>
        <begin position="315"/>
        <end position="327"/>
    </location>
</feature>
<feature type="region of interest" description="Disordered" evidence="1">
    <location>
        <begin position="360"/>
        <end position="388"/>
    </location>
</feature>
<evidence type="ECO:0000313" key="3">
    <source>
        <dbReference type="Proteomes" id="UP001217089"/>
    </source>
</evidence>
<accession>A0ABQ9FK38</accession>
<protein>
    <submittedName>
        <fullName evidence="2">Uncharacterized protein</fullName>
    </submittedName>
</protein>
<feature type="region of interest" description="Disordered" evidence="1">
    <location>
        <begin position="268"/>
        <end position="339"/>
    </location>
</feature>
<organism evidence="2 3">
    <name type="scientific">Tegillarca granosa</name>
    <name type="common">Malaysian cockle</name>
    <name type="synonym">Anadara granosa</name>
    <dbReference type="NCBI Taxonomy" id="220873"/>
    <lineage>
        <taxon>Eukaryota</taxon>
        <taxon>Metazoa</taxon>
        <taxon>Spiralia</taxon>
        <taxon>Lophotrochozoa</taxon>
        <taxon>Mollusca</taxon>
        <taxon>Bivalvia</taxon>
        <taxon>Autobranchia</taxon>
        <taxon>Pteriomorphia</taxon>
        <taxon>Arcoida</taxon>
        <taxon>Arcoidea</taxon>
        <taxon>Arcidae</taxon>
        <taxon>Tegillarca</taxon>
    </lineage>
</organism>
<proteinExistence type="predicted"/>